<name>A0A8H5BDP6_9AGAR</name>
<sequence>MATSDRLWIPTPPKDPPDGPYTLEIDRENLFNHNYIDPEGRVAFRVEVVNINLAPDTSAYAYHTNLNGLDLNGHPVFNSYLNNGTNPNMIVRIARETPWVTTHRDIVMGPDNSYLFFGPEASAGFVEYGSGPTRISMSFFLRRGKKEGSLNRYFRCLHNKDYKWRVGSHYMECLDGNTLLATFQIAPPSVHYYARVIVQKAAMPIITEIMTSLELNRMALALPWNI</sequence>
<protein>
    <submittedName>
        <fullName evidence="1">Uncharacterized protein</fullName>
    </submittedName>
</protein>
<dbReference type="OrthoDB" id="3168860at2759"/>
<comment type="caution">
    <text evidence="1">The sequence shown here is derived from an EMBL/GenBank/DDBJ whole genome shotgun (WGS) entry which is preliminary data.</text>
</comment>
<evidence type="ECO:0000313" key="1">
    <source>
        <dbReference type="EMBL" id="KAF5321138.1"/>
    </source>
</evidence>
<gene>
    <name evidence="1" type="ORF">D9619_000150</name>
</gene>
<dbReference type="AlphaFoldDB" id="A0A8H5BDP6"/>
<reference evidence="1 2" key="1">
    <citation type="journal article" date="2020" name="ISME J.">
        <title>Uncovering the hidden diversity of litter-decomposition mechanisms in mushroom-forming fungi.</title>
        <authorList>
            <person name="Floudas D."/>
            <person name="Bentzer J."/>
            <person name="Ahren D."/>
            <person name="Johansson T."/>
            <person name="Persson P."/>
            <person name="Tunlid A."/>
        </authorList>
    </citation>
    <scope>NUCLEOTIDE SEQUENCE [LARGE SCALE GENOMIC DNA]</scope>
    <source>
        <strain evidence="1 2">CBS 101986</strain>
    </source>
</reference>
<accession>A0A8H5BDP6</accession>
<organism evidence="1 2">
    <name type="scientific">Psilocybe cf. subviscida</name>
    <dbReference type="NCBI Taxonomy" id="2480587"/>
    <lineage>
        <taxon>Eukaryota</taxon>
        <taxon>Fungi</taxon>
        <taxon>Dikarya</taxon>
        <taxon>Basidiomycota</taxon>
        <taxon>Agaricomycotina</taxon>
        <taxon>Agaricomycetes</taxon>
        <taxon>Agaricomycetidae</taxon>
        <taxon>Agaricales</taxon>
        <taxon>Agaricineae</taxon>
        <taxon>Strophariaceae</taxon>
        <taxon>Psilocybe</taxon>
    </lineage>
</organism>
<evidence type="ECO:0000313" key="2">
    <source>
        <dbReference type="Proteomes" id="UP000567179"/>
    </source>
</evidence>
<dbReference type="EMBL" id="JAACJJ010000028">
    <property type="protein sequence ID" value="KAF5321138.1"/>
    <property type="molecule type" value="Genomic_DNA"/>
</dbReference>
<keyword evidence="2" id="KW-1185">Reference proteome</keyword>
<dbReference type="Proteomes" id="UP000567179">
    <property type="component" value="Unassembled WGS sequence"/>
</dbReference>
<proteinExistence type="predicted"/>